<accession>A0A8J4XMI2</accession>
<comment type="caution">
    <text evidence="1">The sequence shown here is derived from an EMBL/GenBank/DDBJ whole genome shotgun (WGS) entry which is preliminary data.</text>
</comment>
<dbReference type="Proteomes" id="UP000770661">
    <property type="component" value="Unassembled WGS sequence"/>
</dbReference>
<dbReference type="OrthoDB" id="10031330at2759"/>
<evidence type="ECO:0000313" key="2">
    <source>
        <dbReference type="Proteomes" id="UP000770661"/>
    </source>
</evidence>
<name>A0A8J4XMI2_CHIOP</name>
<evidence type="ECO:0000313" key="1">
    <source>
        <dbReference type="EMBL" id="KAG0710124.1"/>
    </source>
</evidence>
<gene>
    <name evidence="1" type="ORF">GWK47_023446</name>
</gene>
<proteinExistence type="predicted"/>
<dbReference type="AlphaFoldDB" id="A0A8J4XMI2"/>
<protein>
    <recommendedName>
        <fullName evidence="3">DDE-1 domain-containing protein</fullName>
    </recommendedName>
</protein>
<sequence length="349" mass="39849">MAVVEALLLQLVDVGLPTKESFITHTVKQLLYARTATALTAPFCCTGREKRWYQEFYTTHSQRLQAREAAREAYPGLNRDEVRDWLMRLKGEMVNFYGVPPQRTYYMHELNFYLDKETREVKYHRMFPGPPVKSPGSKDAISVLFTLGADGEVGPGMIIFPRMVIPERLFESLRQVPGGKEWVLGSSANGWLTGDCVLEFVSDVFVPWLRKRAIRFPAALFSSECISGVSVAPAAAHFMAQGVQLIPVPREVAGVLSPVEWMMGYRLRWHWGRVVKEWSDGHDVKPLLEEHFAPFIISYLTNKAVPTKVTEKFAKFGICPFDPQAMFHFLLKYHAMSKAEKTRMLNERV</sequence>
<dbReference type="EMBL" id="JACEEZ010024490">
    <property type="protein sequence ID" value="KAG0710124.1"/>
    <property type="molecule type" value="Genomic_DNA"/>
</dbReference>
<organism evidence="1 2">
    <name type="scientific">Chionoecetes opilio</name>
    <name type="common">Atlantic snow crab</name>
    <name type="synonym">Cancer opilio</name>
    <dbReference type="NCBI Taxonomy" id="41210"/>
    <lineage>
        <taxon>Eukaryota</taxon>
        <taxon>Metazoa</taxon>
        <taxon>Ecdysozoa</taxon>
        <taxon>Arthropoda</taxon>
        <taxon>Crustacea</taxon>
        <taxon>Multicrustacea</taxon>
        <taxon>Malacostraca</taxon>
        <taxon>Eumalacostraca</taxon>
        <taxon>Eucarida</taxon>
        <taxon>Decapoda</taxon>
        <taxon>Pleocyemata</taxon>
        <taxon>Brachyura</taxon>
        <taxon>Eubrachyura</taxon>
        <taxon>Majoidea</taxon>
        <taxon>Majidae</taxon>
        <taxon>Chionoecetes</taxon>
    </lineage>
</organism>
<reference evidence="1" key="1">
    <citation type="submission" date="2020-07" db="EMBL/GenBank/DDBJ databases">
        <title>The High-quality genome of the commercially important snow crab, Chionoecetes opilio.</title>
        <authorList>
            <person name="Jeong J.-H."/>
            <person name="Ryu S."/>
        </authorList>
    </citation>
    <scope>NUCLEOTIDE SEQUENCE</scope>
    <source>
        <strain evidence="1">MADBK_172401_WGS</strain>
        <tissue evidence="1">Digestive gland</tissue>
    </source>
</reference>
<evidence type="ECO:0008006" key="3">
    <source>
        <dbReference type="Google" id="ProtNLM"/>
    </source>
</evidence>
<keyword evidence="2" id="KW-1185">Reference proteome</keyword>